<dbReference type="Gene3D" id="3.70.10.10">
    <property type="match status" value="1"/>
</dbReference>
<evidence type="ECO:0000313" key="2">
    <source>
        <dbReference type="Proteomes" id="UP000325902"/>
    </source>
</evidence>
<dbReference type="Proteomes" id="UP000325902">
    <property type="component" value="Unassembled WGS sequence"/>
</dbReference>
<dbReference type="GO" id="GO:0000076">
    <property type="term" value="P:DNA replication checkpoint signaling"/>
    <property type="evidence" value="ECO:0007669"/>
    <property type="project" value="TreeGrafter"/>
</dbReference>
<proteinExistence type="predicted"/>
<dbReference type="GO" id="GO:0031573">
    <property type="term" value="P:mitotic intra-S DNA damage checkpoint signaling"/>
    <property type="evidence" value="ECO:0007669"/>
    <property type="project" value="TreeGrafter"/>
</dbReference>
<evidence type="ECO:0000313" key="1">
    <source>
        <dbReference type="EMBL" id="KAB2579954.1"/>
    </source>
</evidence>
<keyword evidence="2" id="KW-1185">Reference proteome</keyword>
<dbReference type="AlphaFoldDB" id="A0A5N5DUS5"/>
<name>A0A5N5DUS5_9PEZI</name>
<dbReference type="GO" id="GO:0006281">
    <property type="term" value="P:DNA repair"/>
    <property type="evidence" value="ECO:0007669"/>
    <property type="project" value="TreeGrafter"/>
</dbReference>
<dbReference type="GO" id="GO:0030896">
    <property type="term" value="C:checkpoint clamp complex"/>
    <property type="evidence" value="ECO:0007669"/>
    <property type="project" value="InterPro"/>
</dbReference>
<reference evidence="1 2" key="1">
    <citation type="journal article" date="2019" name="Sci. Rep.">
        <title>A multi-omics analysis of the grapevine pathogen Lasiodiplodia theobromae reveals that temperature affects the expression of virulence- and pathogenicity-related genes.</title>
        <authorList>
            <person name="Felix C."/>
            <person name="Meneses R."/>
            <person name="Goncalves M.F.M."/>
            <person name="Tilleman L."/>
            <person name="Duarte A.S."/>
            <person name="Jorrin-Novo J.V."/>
            <person name="Van de Peer Y."/>
            <person name="Deforce D."/>
            <person name="Van Nieuwerburgh F."/>
            <person name="Esteves A.C."/>
            <person name="Alves A."/>
        </authorList>
    </citation>
    <scope>NUCLEOTIDE SEQUENCE [LARGE SCALE GENOMIC DNA]</scope>
    <source>
        <strain evidence="1 2">LA-SOL3</strain>
    </source>
</reference>
<dbReference type="EMBL" id="VCHE01000005">
    <property type="protein sequence ID" value="KAB2579954.1"/>
    <property type="molecule type" value="Genomic_DNA"/>
</dbReference>
<dbReference type="PANTHER" id="PTHR15237">
    <property type="entry name" value="DNA REPAIR PROTEIN RAD9"/>
    <property type="match status" value="1"/>
</dbReference>
<dbReference type="GO" id="GO:0071479">
    <property type="term" value="P:cellular response to ionizing radiation"/>
    <property type="evidence" value="ECO:0007669"/>
    <property type="project" value="TreeGrafter"/>
</dbReference>
<sequence>MVALNFALQPEALAVLHDALICLAKFSDAVSIEARRDKLSLTALNSSKSAYASFAFDASKFFSSYSFAPAAANVDGRFTCRIYNKALLSVFKGRILDPRGGDTTVDRCEVSLQDRDDQAECRLIIKMLSDQGMPDDTSPRKIAS</sequence>
<comment type="caution">
    <text evidence="1">The sequence shown here is derived from an EMBL/GenBank/DDBJ whole genome shotgun (WGS) entry which is preliminary data.</text>
</comment>
<dbReference type="InterPro" id="IPR046938">
    <property type="entry name" value="DNA_clamp_sf"/>
</dbReference>
<gene>
    <name evidence="1" type="ORF">DBV05_g1363</name>
</gene>
<dbReference type="InterPro" id="IPR007268">
    <property type="entry name" value="Rad9/Ddc1"/>
</dbReference>
<accession>A0A5N5DUS5</accession>
<dbReference type="SUPFAM" id="SSF55979">
    <property type="entry name" value="DNA clamp"/>
    <property type="match status" value="1"/>
</dbReference>
<dbReference type="PANTHER" id="PTHR15237:SF0">
    <property type="entry name" value="CELL CYCLE CHECKPOINT CONTROL PROTEIN"/>
    <property type="match status" value="1"/>
</dbReference>
<dbReference type="Pfam" id="PF04139">
    <property type="entry name" value="Rad9"/>
    <property type="match status" value="1"/>
</dbReference>
<protein>
    <submittedName>
        <fullName evidence="1">Uncharacterized protein</fullName>
    </submittedName>
</protein>
<organism evidence="1 2">
    <name type="scientific">Lasiodiplodia theobromae</name>
    <dbReference type="NCBI Taxonomy" id="45133"/>
    <lineage>
        <taxon>Eukaryota</taxon>
        <taxon>Fungi</taxon>
        <taxon>Dikarya</taxon>
        <taxon>Ascomycota</taxon>
        <taxon>Pezizomycotina</taxon>
        <taxon>Dothideomycetes</taxon>
        <taxon>Dothideomycetes incertae sedis</taxon>
        <taxon>Botryosphaeriales</taxon>
        <taxon>Botryosphaeriaceae</taxon>
        <taxon>Lasiodiplodia</taxon>
    </lineage>
</organism>
<dbReference type="OrthoDB" id="60092at2759"/>